<feature type="region of interest" description="Disordered" evidence="2">
    <location>
        <begin position="35"/>
        <end position="62"/>
    </location>
</feature>
<sequence length="396" mass="43631">MRGVYACPVPSRPGRLRLLGSRACRRSCNRPRLLASGAGRETMPQNRRGNTMSQPPAPSTYLPVRDDWLARRTETILEPDLPIVDPHHHLWERPGWRYMLDDLLADTNSGHNIVATVFVQCRAMHRASGPEAFRPVGETEFVNGVAAMSASGNYGPAKICAGIVGHVDLRNGERSRDVLEAHIRAGGGRFRGIRHITAYDPDPTLMNPAYNPPVGLMYDPAFRQGFACLAPLNLSFDAWLYHPQIGDVVDLARVFPGTMICLNHIGGPLGIGSYAGLRQAVFEEWSKLIRALAECPNVVVKLGGMAMRLNGWDFHTKADPPSSEELAAAWKPYVETCIEAFGASRCMFESNFPVDKGSYGYQVFWNACKILAKDASAAEKADLFSGSAARFYRLDL</sequence>
<dbReference type="Proteomes" id="UP000239724">
    <property type="component" value="Unassembled WGS sequence"/>
</dbReference>
<proteinExistence type="inferred from homology"/>
<dbReference type="InterPro" id="IPR006680">
    <property type="entry name" value="Amidohydro-rel"/>
</dbReference>
<dbReference type="AlphaFoldDB" id="A0A2S6NJK5"/>
<dbReference type="Gene3D" id="3.20.20.140">
    <property type="entry name" value="Metal-dependent hydrolases"/>
    <property type="match status" value="1"/>
</dbReference>
<dbReference type="PANTHER" id="PTHR43569">
    <property type="entry name" value="AMIDOHYDROLASE"/>
    <property type="match status" value="1"/>
</dbReference>
<keyword evidence="4" id="KW-0378">Hydrolase</keyword>
<comment type="similarity">
    <text evidence="1">Belongs to the metallo-dependent hydrolases superfamily.</text>
</comment>
<dbReference type="Pfam" id="PF04909">
    <property type="entry name" value="Amidohydro_2"/>
    <property type="match status" value="1"/>
</dbReference>
<keyword evidence="5" id="KW-1185">Reference proteome</keyword>
<accession>A0A2S6NJK5</accession>
<gene>
    <name evidence="4" type="ORF">CCS01_09065</name>
</gene>
<dbReference type="GO" id="GO:0016787">
    <property type="term" value="F:hydrolase activity"/>
    <property type="evidence" value="ECO:0007669"/>
    <property type="project" value="UniProtKB-KW"/>
</dbReference>
<organism evidence="4 5">
    <name type="scientific">Rhodopila globiformis</name>
    <name type="common">Rhodopseudomonas globiformis</name>
    <dbReference type="NCBI Taxonomy" id="1071"/>
    <lineage>
        <taxon>Bacteria</taxon>
        <taxon>Pseudomonadati</taxon>
        <taxon>Pseudomonadota</taxon>
        <taxon>Alphaproteobacteria</taxon>
        <taxon>Acetobacterales</taxon>
        <taxon>Acetobacteraceae</taxon>
        <taxon>Rhodopila</taxon>
    </lineage>
</organism>
<dbReference type="InterPro" id="IPR032466">
    <property type="entry name" value="Metal_Hydrolase"/>
</dbReference>
<evidence type="ECO:0000256" key="2">
    <source>
        <dbReference type="SAM" id="MobiDB-lite"/>
    </source>
</evidence>
<dbReference type="PANTHER" id="PTHR43569:SF1">
    <property type="entry name" value="BLL3371 PROTEIN"/>
    <property type="match status" value="1"/>
</dbReference>
<dbReference type="InterPro" id="IPR052350">
    <property type="entry name" value="Metallo-dep_Lactonases"/>
</dbReference>
<evidence type="ECO:0000313" key="4">
    <source>
        <dbReference type="EMBL" id="PPQ35054.1"/>
    </source>
</evidence>
<evidence type="ECO:0000313" key="5">
    <source>
        <dbReference type="Proteomes" id="UP000239724"/>
    </source>
</evidence>
<dbReference type="EMBL" id="NHRY01000080">
    <property type="protein sequence ID" value="PPQ35054.1"/>
    <property type="molecule type" value="Genomic_DNA"/>
</dbReference>
<feature type="domain" description="Amidohydrolase-related" evidence="3">
    <location>
        <begin position="84"/>
        <end position="394"/>
    </location>
</feature>
<protein>
    <submittedName>
        <fullName evidence="4">Amidohydrolase</fullName>
    </submittedName>
</protein>
<reference evidence="4 5" key="1">
    <citation type="journal article" date="2018" name="Arch. Microbiol.">
        <title>New insights into the metabolic potential of the phototrophic purple bacterium Rhodopila globiformis DSM 161(T) from its draft genome sequence and evidence for a vanadium-dependent nitrogenase.</title>
        <authorList>
            <person name="Imhoff J.F."/>
            <person name="Rahn T."/>
            <person name="Kunzel S."/>
            <person name="Neulinger S.C."/>
        </authorList>
    </citation>
    <scope>NUCLEOTIDE SEQUENCE [LARGE SCALE GENOMIC DNA]</scope>
    <source>
        <strain evidence="4 5">DSM 161</strain>
    </source>
</reference>
<dbReference type="SUPFAM" id="SSF51556">
    <property type="entry name" value="Metallo-dependent hydrolases"/>
    <property type="match status" value="1"/>
</dbReference>
<name>A0A2S6NJK5_RHOGL</name>
<evidence type="ECO:0000259" key="3">
    <source>
        <dbReference type="Pfam" id="PF04909"/>
    </source>
</evidence>
<dbReference type="OrthoDB" id="7183088at2"/>
<evidence type="ECO:0000256" key="1">
    <source>
        <dbReference type="ARBA" id="ARBA00038310"/>
    </source>
</evidence>
<feature type="compositionally biased region" description="Polar residues" evidence="2">
    <location>
        <begin position="43"/>
        <end position="54"/>
    </location>
</feature>
<comment type="caution">
    <text evidence="4">The sequence shown here is derived from an EMBL/GenBank/DDBJ whole genome shotgun (WGS) entry which is preliminary data.</text>
</comment>